<evidence type="ECO:0000313" key="3">
    <source>
        <dbReference type="Proteomes" id="UP000199706"/>
    </source>
</evidence>
<sequence length="52" mass="5543">MVQMLSSGSARLAREAQIVFGGNFSRKLIGLAIVVAGYSLITSHVLQQLPGR</sequence>
<keyword evidence="1" id="KW-0472">Membrane</keyword>
<protein>
    <submittedName>
        <fullName evidence="2">Uncharacterized protein</fullName>
    </submittedName>
</protein>
<evidence type="ECO:0000256" key="1">
    <source>
        <dbReference type="SAM" id="Phobius"/>
    </source>
</evidence>
<gene>
    <name evidence="2" type="ORF">SAMN05216466_11074</name>
</gene>
<name>A0A1G8CMU5_9BURK</name>
<evidence type="ECO:0000313" key="2">
    <source>
        <dbReference type="EMBL" id="SDH46798.1"/>
    </source>
</evidence>
<dbReference type="Proteomes" id="UP000199706">
    <property type="component" value="Unassembled WGS sequence"/>
</dbReference>
<accession>A0A1G8CMU5</accession>
<keyword evidence="1" id="KW-0812">Transmembrane</keyword>
<reference evidence="2 3" key="1">
    <citation type="submission" date="2016-10" db="EMBL/GenBank/DDBJ databases">
        <authorList>
            <person name="de Groot N.N."/>
        </authorList>
    </citation>
    <scope>NUCLEOTIDE SEQUENCE [LARGE SCALE GENOMIC DNA]</scope>
    <source>
        <strain evidence="2 3">LMG 2247</strain>
    </source>
</reference>
<dbReference type="RefSeq" id="WP_175772416.1">
    <property type="nucleotide sequence ID" value="NZ_CADERL010000009.1"/>
</dbReference>
<proteinExistence type="predicted"/>
<keyword evidence="1" id="KW-1133">Transmembrane helix</keyword>
<organism evidence="2 3">
    <name type="scientific">Paraburkholderia phenazinium</name>
    <dbReference type="NCBI Taxonomy" id="60549"/>
    <lineage>
        <taxon>Bacteria</taxon>
        <taxon>Pseudomonadati</taxon>
        <taxon>Pseudomonadota</taxon>
        <taxon>Betaproteobacteria</taxon>
        <taxon>Burkholderiales</taxon>
        <taxon>Burkholderiaceae</taxon>
        <taxon>Paraburkholderia</taxon>
    </lineage>
</organism>
<dbReference type="EMBL" id="FNCJ01000010">
    <property type="protein sequence ID" value="SDH46798.1"/>
    <property type="molecule type" value="Genomic_DNA"/>
</dbReference>
<feature type="transmembrane region" description="Helical" evidence="1">
    <location>
        <begin position="28"/>
        <end position="46"/>
    </location>
</feature>
<dbReference type="AlphaFoldDB" id="A0A1G8CMU5"/>